<evidence type="ECO:0000256" key="1">
    <source>
        <dbReference type="SAM" id="Phobius"/>
    </source>
</evidence>
<feature type="transmembrane region" description="Helical" evidence="1">
    <location>
        <begin position="48"/>
        <end position="70"/>
    </location>
</feature>
<keyword evidence="3" id="KW-1185">Reference proteome</keyword>
<sequence>MAIERKQFSLPRRLLRNSLILIVIGIVAVVHGLVVGNPDATNGEMPPQFALGIWFIIFGGVLGLISWFVLKKKAKTEGPKA</sequence>
<keyword evidence="1" id="KW-1133">Transmembrane helix</keyword>
<dbReference type="STRING" id="910964.GEAM_1558"/>
<dbReference type="Proteomes" id="UP000028640">
    <property type="component" value="Unassembled WGS sequence"/>
</dbReference>
<organism evidence="2 3">
    <name type="scientific">Ewingella americana (strain ATCC 33852 / DSM 4580 / CCUG 14506 / JCM 5911 / LMG 7869 / NCTC 12157 / CDC 1468-78)</name>
    <dbReference type="NCBI Taxonomy" id="910964"/>
    <lineage>
        <taxon>Bacteria</taxon>
        <taxon>Pseudomonadati</taxon>
        <taxon>Pseudomonadota</taxon>
        <taxon>Gammaproteobacteria</taxon>
        <taxon>Enterobacterales</taxon>
        <taxon>Yersiniaceae</taxon>
        <taxon>Ewingella</taxon>
    </lineage>
</organism>
<feature type="transmembrane region" description="Helical" evidence="1">
    <location>
        <begin position="14"/>
        <end position="36"/>
    </location>
</feature>
<protein>
    <recommendedName>
        <fullName evidence="4">Inner membrane protein</fullName>
    </recommendedName>
</protein>
<dbReference type="EMBL" id="JMPJ01000043">
    <property type="protein sequence ID" value="KFC82153.1"/>
    <property type="molecule type" value="Genomic_DNA"/>
</dbReference>
<evidence type="ECO:0000313" key="3">
    <source>
        <dbReference type="Proteomes" id="UP000028640"/>
    </source>
</evidence>
<keyword evidence="1" id="KW-0812">Transmembrane</keyword>
<proteinExistence type="predicted"/>
<evidence type="ECO:0000313" key="2">
    <source>
        <dbReference type="EMBL" id="KFC82153.1"/>
    </source>
</evidence>
<gene>
    <name evidence="2" type="ORF">GEAM_1558</name>
</gene>
<accession>A0A085GEK8</accession>
<dbReference type="RefSeq" id="WP_034790233.1">
    <property type="nucleotide sequence ID" value="NZ_JMPJ01000043.1"/>
</dbReference>
<name>A0A085GEK8_EWIA3</name>
<dbReference type="OrthoDB" id="6505848at2"/>
<dbReference type="AlphaFoldDB" id="A0A085GEK8"/>
<comment type="caution">
    <text evidence="2">The sequence shown here is derived from an EMBL/GenBank/DDBJ whole genome shotgun (WGS) entry which is preliminary data.</text>
</comment>
<dbReference type="GeneID" id="78379905"/>
<evidence type="ECO:0008006" key="4">
    <source>
        <dbReference type="Google" id="ProtNLM"/>
    </source>
</evidence>
<dbReference type="eggNOG" id="ENOG502ZF9V">
    <property type="taxonomic scope" value="Bacteria"/>
</dbReference>
<keyword evidence="1" id="KW-0472">Membrane</keyword>
<reference evidence="2 3" key="1">
    <citation type="submission" date="2014-05" db="EMBL/GenBank/DDBJ databases">
        <title>ATOL: Assembling a taxonomically balanced genome-scale reconstruction of the evolutionary history of the Enterobacteriaceae.</title>
        <authorList>
            <person name="Plunkett G.III."/>
            <person name="Neeno-Eckwall E.C."/>
            <person name="Glasner J.D."/>
            <person name="Perna N.T."/>
        </authorList>
    </citation>
    <scope>NUCLEOTIDE SEQUENCE [LARGE SCALE GENOMIC DNA]</scope>
    <source>
        <strain evidence="2 3">ATCC 33852</strain>
    </source>
</reference>